<feature type="region of interest" description="Disordered" evidence="9">
    <location>
        <begin position="150"/>
        <end position="177"/>
    </location>
</feature>
<accession>T1KF10</accession>
<dbReference type="InterPro" id="IPR036995">
    <property type="entry name" value="MPG_sf"/>
</dbReference>
<comment type="similarity">
    <text evidence="3">Belongs to the DNA glycosylase MPG family.</text>
</comment>
<dbReference type="Pfam" id="PF02245">
    <property type="entry name" value="Pur_DNA_glyco"/>
    <property type="match status" value="1"/>
</dbReference>
<comment type="function">
    <text evidence="2">Hydrolysis of the deoxyribose N-glycosidic bond to excise 3-methyladenine, and 7-methylguanine from the damaged DNA polymer formed by alkylation lesions.</text>
</comment>
<dbReference type="AlphaFoldDB" id="T1KF10"/>
<reference evidence="11" key="1">
    <citation type="submission" date="2011-08" db="EMBL/GenBank/DDBJ databases">
        <authorList>
            <person name="Rombauts S."/>
        </authorList>
    </citation>
    <scope>NUCLEOTIDE SEQUENCE</scope>
    <source>
        <strain evidence="11">London</strain>
    </source>
</reference>
<dbReference type="STRING" id="32264.T1KF10"/>
<evidence type="ECO:0000256" key="3">
    <source>
        <dbReference type="ARBA" id="ARBA00009232"/>
    </source>
</evidence>
<dbReference type="EnsemblMetazoa" id="tetur10g01440.1">
    <property type="protein sequence ID" value="tetur10g01440.1"/>
    <property type="gene ID" value="tetur10g01440"/>
</dbReference>
<feature type="compositionally biased region" description="Basic residues" evidence="9">
    <location>
        <begin position="167"/>
        <end position="177"/>
    </location>
</feature>
<keyword evidence="6" id="KW-0378">Hydrolase</keyword>
<name>T1KF10_TETUR</name>
<dbReference type="SUPFAM" id="SSF50486">
    <property type="entry name" value="FMT C-terminal domain-like"/>
    <property type="match status" value="1"/>
</dbReference>
<evidence type="ECO:0000256" key="1">
    <source>
        <dbReference type="ARBA" id="ARBA00000086"/>
    </source>
</evidence>
<proteinExistence type="inferred from homology"/>
<evidence type="ECO:0000256" key="4">
    <source>
        <dbReference type="ARBA" id="ARBA00012000"/>
    </source>
</evidence>
<dbReference type="EC" id="3.2.2.21" evidence="4"/>
<evidence type="ECO:0000256" key="8">
    <source>
        <dbReference type="ARBA" id="ARBA00033426"/>
    </source>
</evidence>
<dbReference type="InterPro" id="IPR003180">
    <property type="entry name" value="MPG"/>
</dbReference>
<feature type="compositionally biased region" description="Basic and acidic residues" evidence="9">
    <location>
        <begin position="150"/>
        <end position="166"/>
    </location>
</feature>
<keyword evidence="11" id="KW-1185">Reference proteome</keyword>
<comment type="catalytic activity">
    <reaction evidence="1">
        <text>Hydrolysis of alkylated DNA, releasing 3-methyladenine, 3-methylguanine, 7-methylguanine and 7-methyladenine.</text>
        <dbReference type="EC" id="3.2.2.21"/>
    </reaction>
</comment>
<dbReference type="PANTHER" id="PTHR10429">
    <property type="entry name" value="DNA-3-METHYLADENINE GLYCOSYLASE"/>
    <property type="match status" value="1"/>
</dbReference>
<reference evidence="10" key="2">
    <citation type="submission" date="2015-06" db="UniProtKB">
        <authorList>
            <consortium name="EnsemblMetazoa"/>
        </authorList>
    </citation>
    <scope>IDENTIFICATION</scope>
</reference>
<evidence type="ECO:0000256" key="7">
    <source>
        <dbReference type="ARBA" id="ARBA00023204"/>
    </source>
</evidence>
<evidence type="ECO:0000256" key="9">
    <source>
        <dbReference type="SAM" id="MobiDB-lite"/>
    </source>
</evidence>
<dbReference type="PANTHER" id="PTHR10429:SF0">
    <property type="entry name" value="DNA-3-METHYLADENINE GLYCOSYLASE"/>
    <property type="match status" value="1"/>
</dbReference>
<dbReference type="eggNOG" id="KOG4486">
    <property type="taxonomic scope" value="Eukaryota"/>
</dbReference>
<dbReference type="Gene3D" id="3.10.300.10">
    <property type="entry name" value="Methylpurine-DNA glycosylase (MPG)"/>
    <property type="match status" value="1"/>
</dbReference>
<dbReference type="EMBL" id="CAEY01000030">
    <property type="status" value="NOT_ANNOTATED_CDS"/>
    <property type="molecule type" value="Genomic_DNA"/>
</dbReference>
<evidence type="ECO:0000256" key="6">
    <source>
        <dbReference type="ARBA" id="ARBA00022801"/>
    </source>
</evidence>
<evidence type="ECO:0000313" key="10">
    <source>
        <dbReference type="EnsemblMetazoa" id="tetur10g01440.1"/>
    </source>
</evidence>
<sequence length="177" mass="20009">MFMKPGTAYVYFTYGMYHCFNISSNGEGAAVLIRALKPVSGLKEQSDNRLAFKKSSTTVSKKIVMDDKQISNGPGKLCIALDIDKESINKQDLSVSDLIWLVDHEDYKDEEITISKRIGINTDTTSRNQLWRFYVKNSGHVSITDEKMRKTMRTSKKDGSKVELTSKPKKRTKISGD</sequence>
<dbReference type="GO" id="GO:0003677">
    <property type="term" value="F:DNA binding"/>
    <property type="evidence" value="ECO:0007669"/>
    <property type="project" value="InterPro"/>
</dbReference>
<dbReference type="HOGENOM" id="CLU_1519775_0_0_1"/>
<keyword evidence="5" id="KW-0227">DNA damage</keyword>
<evidence type="ECO:0000313" key="11">
    <source>
        <dbReference type="Proteomes" id="UP000015104"/>
    </source>
</evidence>
<dbReference type="GO" id="GO:0006284">
    <property type="term" value="P:base-excision repair"/>
    <property type="evidence" value="ECO:0007669"/>
    <property type="project" value="InterPro"/>
</dbReference>
<keyword evidence="7" id="KW-0234">DNA repair</keyword>
<dbReference type="Proteomes" id="UP000015104">
    <property type="component" value="Unassembled WGS sequence"/>
</dbReference>
<evidence type="ECO:0000256" key="5">
    <source>
        <dbReference type="ARBA" id="ARBA00022763"/>
    </source>
</evidence>
<dbReference type="GO" id="GO:0003905">
    <property type="term" value="F:alkylbase DNA N-glycosylase activity"/>
    <property type="evidence" value="ECO:0007669"/>
    <property type="project" value="UniProtKB-EC"/>
</dbReference>
<dbReference type="InterPro" id="IPR011034">
    <property type="entry name" value="Formyl_transferase-like_C_sf"/>
</dbReference>
<organism evidence="10 11">
    <name type="scientific">Tetranychus urticae</name>
    <name type="common">Two-spotted spider mite</name>
    <dbReference type="NCBI Taxonomy" id="32264"/>
    <lineage>
        <taxon>Eukaryota</taxon>
        <taxon>Metazoa</taxon>
        <taxon>Ecdysozoa</taxon>
        <taxon>Arthropoda</taxon>
        <taxon>Chelicerata</taxon>
        <taxon>Arachnida</taxon>
        <taxon>Acari</taxon>
        <taxon>Acariformes</taxon>
        <taxon>Trombidiformes</taxon>
        <taxon>Prostigmata</taxon>
        <taxon>Eleutherengona</taxon>
        <taxon>Raphignathae</taxon>
        <taxon>Tetranychoidea</taxon>
        <taxon>Tetranychidae</taxon>
        <taxon>Tetranychus</taxon>
    </lineage>
</organism>
<protein>
    <recommendedName>
        <fullName evidence="4">DNA-3-methyladenine glycosylase II</fullName>
        <ecNumber evidence="4">3.2.2.21</ecNumber>
    </recommendedName>
    <alternativeName>
        <fullName evidence="8">3-methyladenine DNA glycosidase</fullName>
    </alternativeName>
</protein>
<evidence type="ECO:0000256" key="2">
    <source>
        <dbReference type="ARBA" id="ARBA00002421"/>
    </source>
</evidence>